<evidence type="ECO:0000313" key="4">
    <source>
        <dbReference type="EMBL" id="MBB5516313.1"/>
    </source>
</evidence>
<dbReference type="EC" id="4.3.1.15" evidence="4"/>
<dbReference type="InterPro" id="IPR036052">
    <property type="entry name" value="TrpB-like_PALP_sf"/>
</dbReference>
<name>A0A840WQI8_9RHOB</name>
<dbReference type="EMBL" id="JACIJS010000006">
    <property type="protein sequence ID" value="MBB5516313.1"/>
    <property type="molecule type" value="Genomic_DNA"/>
</dbReference>
<keyword evidence="2" id="KW-0663">Pyridoxal phosphate</keyword>
<dbReference type="PANTHER" id="PTHR42937">
    <property type="match status" value="1"/>
</dbReference>
<proteinExistence type="predicted"/>
<dbReference type="RefSeq" id="WP_184011771.1">
    <property type="nucleotide sequence ID" value="NZ_JACIJS010000006.1"/>
</dbReference>
<keyword evidence="5" id="KW-1185">Reference proteome</keyword>
<dbReference type="AlphaFoldDB" id="A0A840WQI8"/>
<sequence length="373" mass="37420">MGKGACLIPSVTGVLPCDTWVLSRQPGGDLGAVAGVLSKADIARASATITARPDYAPTPLLPMPGVARLLGIAHLACKDESQRFGKGGVKALGAPYGLTRLLEDASGTPEAVAATDGNHGLALAWAAQGAGVPCRIFISEDVDPPRQTRLTQAGAQLSIIKGTYDDAVAAAEAYAAAAPDRLLVTDTDYTGGLPVTRHIMAGYAVLGQELAAQTAAAPPSHILLQCGVGGMAAGVIAGYVAARGRLDTKLVLVEPQSAACLYQSLKGGAMQGVGGDLLTHMMGLSCGHPSRPAWDILSELAAGAVAVGEAVAVHLQPMLREGRGGDAPFACGDTGVAGFAALAELAATGQMGALGLGPDARVVVVNSEGPVVV</sequence>
<reference evidence="4 5" key="1">
    <citation type="submission" date="2020-08" db="EMBL/GenBank/DDBJ databases">
        <title>Genomic Encyclopedia of Type Strains, Phase IV (KMG-IV): sequencing the most valuable type-strain genomes for metagenomic binning, comparative biology and taxonomic classification.</title>
        <authorList>
            <person name="Goeker M."/>
        </authorList>
    </citation>
    <scope>NUCLEOTIDE SEQUENCE [LARGE SCALE GENOMIC DNA]</scope>
    <source>
        <strain evidence="4 5">DSM 103377</strain>
    </source>
</reference>
<dbReference type="InterPro" id="IPR001926">
    <property type="entry name" value="TrpB-like_PALP"/>
</dbReference>
<dbReference type="SUPFAM" id="SSF53686">
    <property type="entry name" value="Tryptophan synthase beta subunit-like PLP-dependent enzymes"/>
    <property type="match status" value="1"/>
</dbReference>
<evidence type="ECO:0000259" key="3">
    <source>
        <dbReference type="Pfam" id="PF00291"/>
    </source>
</evidence>
<dbReference type="CDD" id="cd00640">
    <property type="entry name" value="Trp-synth-beta_II"/>
    <property type="match status" value="1"/>
</dbReference>
<feature type="domain" description="Tryptophan synthase beta chain-like PALP" evidence="3">
    <location>
        <begin position="53"/>
        <end position="367"/>
    </location>
</feature>
<comment type="caution">
    <text evidence="4">The sequence shown here is derived from an EMBL/GenBank/DDBJ whole genome shotgun (WGS) entry which is preliminary data.</text>
</comment>
<gene>
    <name evidence="4" type="ORF">FHS89_002339</name>
</gene>
<comment type="cofactor">
    <cofactor evidence="1">
        <name>pyridoxal 5'-phosphate</name>
        <dbReference type="ChEBI" id="CHEBI:597326"/>
    </cofactor>
</comment>
<evidence type="ECO:0000256" key="2">
    <source>
        <dbReference type="ARBA" id="ARBA00022898"/>
    </source>
</evidence>
<dbReference type="GO" id="GO:0008838">
    <property type="term" value="F:diaminopropionate ammonia-lyase activity"/>
    <property type="evidence" value="ECO:0007669"/>
    <property type="project" value="UniProtKB-EC"/>
</dbReference>
<dbReference type="Gene3D" id="3.40.50.1100">
    <property type="match status" value="2"/>
</dbReference>
<evidence type="ECO:0000313" key="5">
    <source>
        <dbReference type="Proteomes" id="UP000553766"/>
    </source>
</evidence>
<dbReference type="Pfam" id="PF00291">
    <property type="entry name" value="PALP"/>
    <property type="match status" value="1"/>
</dbReference>
<keyword evidence="4" id="KW-0456">Lyase</keyword>
<dbReference type="PANTHER" id="PTHR42937:SF1">
    <property type="entry name" value="DIAMINOPROPIONATE AMMONIA-LYASE"/>
    <property type="match status" value="1"/>
</dbReference>
<organism evidence="4 5">
    <name type="scientific">Rubricella aquisinus</name>
    <dbReference type="NCBI Taxonomy" id="2028108"/>
    <lineage>
        <taxon>Bacteria</taxon>
        <taxon>Pseudomonadati</taxon>
        <taxon>Pseudomonadota</taxon>
        <taxon>Alphaproteobacteria</taxon>
        <taxon>Rhodobacterales</taxon>
        <taxon>Paracoccaceae</taxon>
        <taxon>Rubricella</taxon>
    </lineage>
</organism>
<protein>
    <submittedName>
        <fullName evidence="4">Diaminopropionate ammonia-lyase</fullName>
        <ecNumber evidence="4">4.3.1.15</ecNumber>
    </submittedName>
</protein>
<evidence type="ECO:0000256" key="1">
    <source>
        <dbReference type="ARBA" id="ARBA00001933"/>
    </source>
</evidence>
<accession>A0A840WQI8</accession>
<dbReference type="Proteomes" id="UP000553766">
    <property type="component" value="Unassembled WGS sequence"/>
</dbReference>